<dbReference type="SFLD" id="SFLDG01082">
    <property type="entry name" value="B12-binding_domain_containing"/>
    <property type="match status" value="1"/>
</dbReference>
<dbReference type="SFLD" id="SFLDF00562">
    <property type="entry name" value="HemN-like__clustered_with_heat"/>
    <property type="match status" value="1"/>
</dbReference>
<dbReference type="PROSITE" id="PS51918">
    <property type="entry name" value="RADICAL_SAM"/>
    <property type="match status" value="1"/>
</dbReference>
<evidence type="ECO:0000256" key="5">
    <source>
        <dbReference type="ARBA" id="ARBA00022723"/>
    </source>
</evidence>
<proteinExistence type="inferred from homology"/>
<evidence type="ECO:0000256" key="3">
    <source>
        <dbReference type="ARBA" id="ARBA00022617"/>
    </source>
</evidence>
<comment type="caution">
    <text evidence="11">The sequence shown here is derived from an EMBL/GenBank/DDBJ whole genome shotgun (WGS) entry which is preliminary data.</text>
</comment>
<dbReference type="InterPro" id="IPR010723">
    <property type="entry name" value="HemN_C"/>
</dbReference>
<dbReference type="InterPro" id="IPR034505">
    <property type="entry name" value="Coproporphyrinogen-III_oxidase"/>
</dbReference>
<dbReference type="GO" id="GO:0004109">
    <property type="term" value="F:coproporphyrinogen oxidase activity"/>
    <property type="evidence" value="ECO:0007669"/>
    <property type="project" value="InterPro"/>
</dbReference>
<dbReference type="AlphaFoldDB" id="A0A401UHS2"/>
<dbReference type="SFLD" id="SFLDF00288">
    <property type="entry name" value="HemN-like__clustered_with_nucl"/>
    <property type="match status" value="1"/>
</dbReference>
<keyword evidence="7 9" id="KW-0411">Iron-sulfur</keyword>
<evidence type="ECO:0000313" key="12">
    <source>
        <dbReference type="Proteomes" id="UP000287872"/>
    </source>
</evidence>
<organism evidence="11 12">
    <name type="scientific">Clostridium tagluense</name>
    <dbReference type="NCBI Taxonomy" id="360422"/>
    <lineage>
        <taxon>Bacteria</taxon>
        <taxon>Bacillati</taxon>
        <taxon>Bacillota</taxon>
        <taxon>Clostridia</taxon>
        <taxon>Eubacteriales</taxon>
        <taxon>Clostridiaceae</taxon>
        <taxon>Clostridium</taxon>
    </lineage>
</organism>
<dbReference type="GO" id="GO:0051539">
    <property type="term" value="F:4 iron, 4 sulfur cluster binding"/>
    <property type="evidence" value="ECO:0007669"/>
    <property type="project" value="UniProtKB-UniRule"/>
</dbReference>
<evidence type="ECO:0000256" key="7">
    <source>
        <dbReference type="ARBA" id="ARBA00023014"/>
    </source>
</evidence>
<dbReference type="OrthoDB" id="9808022at2"/>
<dbReference type="Proteomes" id="UP000287872">
    <property type="component" value="Unassembled WGS sequence"/>
</dbReference>
<dbReference type="InterPro" id="IPR004559">
    <property type="entry name" value="HemW-like"/>
</dbReference>
<keyword evidence="4 9" id="KW-0949">S-adenosyl-L-methionine</keyword>
<dbReference type="InterPro" id="IPR006638">
    <property type="entry name" value="Elp3/MiaA/NifB-like_rSAM"/>
</dbReference>
<dbReference type="GO" id="GO:0005737">
    <property type="term" value="C:cytoplasm"/>
    <property type="evidence" value="ECO:0007669"/>
    <property type="project" value="UniProtKB-SubCell"/>
</dbReference>
<keyword evidence="6 9" id="KW-0408">Iron</keyword>
<keyword evidence="9" id="KW-0963">Cytoplasm</keyword>
<dbReference type="InterPro" id="IPR007197">
    <property type="entry name" value="rSAM"/>
</dbReference>
<evidence type="ECO:0000256" key="1">
    <source>
        <dbReference type="ARBA" id="ARBA00006100"/>
    </source>
</evidence>
<evidence type="ECO:0000256" key="4">
    <source>
        <dbReference type="ARBA" id="ARBA00022691"/>
    </source>
</evidence>
<dbReference type="Pfam" id="PF06969">
    <property type="entry name" value="HemN_C"/>
    <property type="match status" value="1"/>
</dbReference>
<gene>
    <name evidence="11" type="primary">hemN</name>
    <name evidence="11" type="ORF">Ctaglu_07240</name>
</gene>
<evidence type="ECO:0000256" key="8">
    <source>
        <dbReference type="ARBA" id="ARBA00023186"/>
    </source>
</evidence>
<dbReference type="Pfam" id="PF04055">
    <property type="entry name" value="Radical_SAM"/>
    <property type="match status" value="1"/>
</dbReference>
<dbReference type="CDD" id="cd01335">
    <property type="entry name" value="Radical_SAM"/>
    <property type="match status" value="1"/>
</dbReference>
<dbReference type="SMART" id="SM00729">
    <property type="entry name" value="Elp3"/>
    <property type="match status" value="1"/>
</dbReference>
<keyword evidence="5 9" id="KW-0479">Metal-binding</keyword>
<keyword evidence="9" id="KW-0004">4Fe-4S</keyword>
<comment type="subcellular location">
    <subcellularLocation>
        <location evidence="9">Cytoplasm</location>
    </subcellularLocation>
</comment>
<dbReference type="RefSeq" id="WP_124998184.1">
    <property type="nucleotide sequence ID" value="NZ_BHYK01000003.1"/>
</dbReference>
<dbReference type="SFLD" id="SFLDG01065">
    <property type="entry name" value="anaerobic_coproporphyrinogen-I"/>
    <property type="match status" value="1"/>
</dbReference>
<keyword evidence="3 9" id="KW-0349">Heme</keyword>
<dbReference type="InterPro" id="IPR013785">
    <property type="entry name" value="Aldolase_TIM"/>
</dbReference>
<keyword evidence="12" id="KW-1185">Reference proteome</keyword>
<reference evidence="11 12" key="1">
    <citation type="submission" date="2018-11" db="EMBL/GenBank/DDBJ databases">
        <title>Genome sequencing and assembly of Clostridium tagluense strain A121.</title>
        <authorList>
            <person name="Murakami T."/>
            <person name="Segawa T."/>
            <person name="Shcherbakova V.A."/>
            <person name="Mori H."/>
            <person name="Yoshimura Y."/>
        </authorList>
    </citation>
    <scope>NUCLEOTIDE SEQUENCE [LARGE SCALE GENOMIC DNA]</scope>
    <source>
        <strain evidence="11 12">A121</strain>
    </source>
</reference>
<comment type="function">
    <text evidence="9">Probably acts as a heme chaperone, transferring heme to an unknown acceptor. Binds one molecule of heme per monomer, possibly covalently. Binds 1 [4Fe-4S] cluster. The cluster is coordinated with 3 cysteines and an exchangeable S-adenosyl-L-methionine.</text>
</comment>
<accession>A0A401UHS2</accession>
<dbReference type="InterPro" id="IPR058240">
    <property type="entry name" value="rSAM_sf"/>
</dbReference>
<evidence type="ECO:0000256" key="6">
    <source>
        <dbReference type="ARBA" id="ARBA00023004"/>
    </source>
</evidence>
<name>A0A401UHS2_9CLOT</name>
<evidence type="ECO:0000313" key="11">
    <source>
        <dbReference type="EMBL" id="GCD09101.1"/>
    </source>
</evidence>
<dbReference type="SUPFAM" id="SSF102114">
    <property type="entry name" value="Radical SAM enzymes"/>
    <property type="match status" value="1"/>
</dbReference>
<evidence type="ECO:0000256" key="2">
    <source>
        <dbReference type="ARBA" id="ARBA00017228"/>
    </source>
</evidence>
<dbReference type="EMBL" id="BHYK01000003">
    <property type="protein sequence ID" value="GCD09101.1"/>
    <property type="molecule type" value="Genomic_DNA"/>
</dbReference>
<keyword evidence="8 9" id="KW-0143">Chaperone</keyword>
<dbReference type="SFLD" id="SFLDS00029">
    <property type="entry name" value="Radical_SAM"/>
    <property type="match status" value="1"/>
</dbReference>
<evidence type="ECO:0000256" key="9">
    <source>
        <dbReference type="RuleBase" id="RU364116"/>
    </source>
</evidence>
<comment type="similarity">
    <text evidence="1">Belongs to the anaerobic coproporphyrinogen-III oxidase family. HemW subfamily.</text>
</comment>
<dbReference type="NCBIfam" id="TIGR00539">
    <property type="entry name" value="hemN_rel"/>
    <property type="match status" value="1"/>
</dbReference>
<dbReference type="GO" id="GO:0006779">
    <property type="term" value="P:porphyrin-containing compound biosynthetic process"/>
    <property type="evidence" value="ECO:0007669"/>
    <property type="project" value="InterPro"/>
</dbReference>
<feature type="domain" description="Radical SAM core" evidence="10">
    <location>
        <begin position="1"/>
        <end position="229"/>
    </location>
</feature>
<dbReference type="GO" id="GO:0046872">
    <property type="term" value="F:metal ion binding"/>
    <property type="evidence" value="ECO:0007669"/>
    <property type="project" value="UniProtKB-UniRule"/>
</dbReference>
<dbReference type="PANTHER" id="PTHR13932">
    <property type="entry name" value="COPROPORPHYRINIGEN III OXIDASE"/>
    <property type="match status" value="1"/>
</dbReference>
<sequence>MKNVALYIHIPFCKQKCLYCDFPSFAGKEENMLHYCAALAKEISSIKNKKIKTIFIGGGTPTYLSLEGWEIIKESIDRLDTSGGLEFTVEGNPGTFTMEKLEFFKKMGVNRLSIGLQAFQDSLLKSLGRIHTVEDFKQSFEMARKLGFNNINVDLMFGLPSQTFSQWQETLKNITKLKPEHLSCYSLIVEEGTAFYKKFNQGTLNLPDEEIDRAMYHETIEYLSEKGYVQYEISNFAKDKMACRHNLVYWEMEEYIGCGSASHSYIDGFRYRNEENVEAYIEKINAFGSAIVEKKKNSTKDDMEEFMFMGLRKIMGISKSQFQKRFNIDIHSVYEVVINKYISNGFMVENDDNIFLTYEGIEVSNVIMSEFLLS</sequence>
<dbReference type="Gene3D" id="3.20.20.70">
    <property type="entry name" value="Aldolase class I"/>
    <property type="match status" value="1"/>
</dbReference>
<dbReference type="PANTHER" id="PTHR13932:SF5">
    <property type="entry name" value="RADICAL S-ADENOSYL METHIONINE DOMAIN-CONTAINING PROTEIN 1, MITOCHONDRIAL"/>
    <property type="match status" value="1"/>
</dbReference>
<protein>
    <recommendedName>
        <fullName evidence="2 9">Heme chaperone HemW</fullName>
    </recommendedName>
</protein>
<evidence type="ECO:0000259" key="10">
    <source>
        <dbReference type="PROSITE" id="PS51918"/>
    </source>
</evidence>